<name>A0A835QSX4_VANPL</name>
<proteinExistence type="predicted"/>
<evidence type="ECO:0000313" key="3">
    <source>
        <dbReference type="Proteomes" id="UP000636800"/>
    </source>
</evidence>
<dbReference type="Proteomes" id="UP000636800">
    <property type="component" value="Chromosome 6"/>
</dbReference>
<comment type="caution">
    <text evidence="2">The sequence shown here is derived from an EMBL/GenBank/DDBJ whole genome shotgun (WGS) entry which is preliminary data.</text>
</comment>
<keyword evidence="3" id="KW-1185">Reference proteome</keyword>
<dbReference type="OrthoDB" id="284782at2759"/>
<reference evidence="2 3" key="1">
    <citation type="journal article" date="2020" name="Nat. Food">
        <title>A phased Vanilla planifolia genome enables genetic improvement of flavour and production.</title>
        <authorList>
            <person name="Hasing T."/>
            <person name="Tang H."/>
            <person name="Brym M."/>
            <person name="Khazi F."/>
            <person name="Huang T."/>
            <person name="Chambers A.H."/>
        </authorList>
    </citation>
    <scope>NUCLEOTIDE SEQUENCE [LARGE SCALE GENOMIC DNA]</scope>
    <source>
        <tissue evidence="2">Leaf</tissue>
    </source>
</reference>
<feature type="chain" id="PRO_5032848193" evidence="1">
    <location>
        <begin position="17"/>
        <end position="88"/>
    </location>
</feature>
<sequence length="88" mass="9681">MITFLFLLGFSTSSNSSLSEALSLRIDLFLPLPPHLFYFPSISFSSLEQLRLLSLELKPIYSLVAAALLSSSISLSMNGFLSSSILFM</sequence>
<accession>A0A835QSX4</accession>
<organism evidence="2 3">
    <name type="scientific">Vanilla planifolia</name>
    <name type="common">Vanilla</name>
    <dbReference type="NCBI Taxonomy" id="51239"/>
    <lineage>
        <taxon>Eukaryota</taxon>
        <taxon>Viridiplantae</taxon>
        <taxon>Streptophyta</taxon>
        <taxon>Embryophyta</taxon>
        <taxon>Tracheophyta</taxon>
        <taxon>Spermatophyta</taxon>
        <taxon>Magnoliopsida</taxon>
        <taxon>Liliopsida</taxon>
        <taxon>Asparagales</taxon>
        <taxon>Orchidaceae</taxon>
        <taxon>Vanilloideae</taxon>
        <taxon>Vanilleae</taxon>
        <taxon>Vanilla</taxon>
    </lineage>
</organism>
<protein>
    <submittedName>
        <fullName evidence="2">Uncharacterized protein</fullName>
    </submittedName>
</protein>
<feature type="signal peptide" evidence="1">
    <location>
        <begin position="1"/>
        <end position="16"/>
    </location>
</feature>
<evidence type="ECO:0000256" key="1">
    <source>
        <dbReference type="SAM" id="SignalP"/>
    </source>
</evidence>
<keyword evidence="1" id="KW-0732">Signal</keyword>
<dbReference type="EMBL" id="JADCNL010000006">
    <property type="protein sequence ID" value="KAG0476536.1"/>
    <property type="molecule type" value="Genomic_DNA"/>
</dbReference>
<evidence type="ECO:0000313" key="2">
    <source>
        <dbReference type="EMBL" id="KAG0476536.1"/>
    </source>
</evidence>
<gene>
    <name evidence="2" type="ORF">HPP92_013377</name>
</gene>
<dbReference type="AlphaFoldDB" id="A0A835QSX4"/>